<dbReference type="AlphaFoldDB" id="A0A4S9Y3S7"/>
<sequence>MSADLPQFTGPNNNTQAALLVPTTITLTLGLVLYGVRIRARRSSPLVWIDGMITAALWTSYSPPSAVTMVWVDIRHL</sequence>
<organism evidence="2 3">
    <name type="scientific">Aureobasidium pullulans</name>
    <name type="common">Black yeast</name>
    <name type="synonym">Pullularia pullulans</name>
    <dbReference type="NCBI Taxonomy" id="5580"/>
    <lineage>
        <taxon>Eukaryota</taxon>
        <taxon>Fungi</taxon>
        <taxon>Dikarya</taxon>
        <taxon>Ascomycota</taxon>
        <taxon>Pezizomycotina</taxon>
        <taxon>Dothideomycetes</taxon>
        <taxon>Dothideomycetidae</taxon>
        <taxon>Dothideales</taxon>
        <taxon>Saccotheciaceae</taxon>
        <taxon>Aureobasidium</taxon>
    </lineage>
</organism>
<proteinExistence type="predicted"/>
<keyword evidence="1" id="KW-1133">Transmembrane helix</keyword>
<dbReference type="EMBL" id="QZBT01000013">
    <property type="protein sequence ID" value="THZ87548.1"/>
    <property type="molecule type" value="Genomic_DNA"/>
</dbReference>
<gene>
    <name evidence="2" type="ORF">D6C84_01640</name>
</gene>
<protein>
    <submittedName>
        <fullName evidence="2">Uncharacterized protein</fullName>
    </submittedName>
</protein>
<dbReference type="Proteomes" id="UP000310039">
    <property type="component" value="Unassembled WGS sequence"/>
</dbReference>
<keyword evidence="1" id="KW-0472">Membrane</keyword>
<evidence type="ECO:0000313" key="3">
    <source>
        <dbReference type="Proteomes" id="UP000310039"/>
    </source>
</evidence>
<feature type="transmembrane region" description="Helical" evidence="1">
    <location>
        <begin position="17"/>
        <end position="36"/>
    </location>
</feature>
<comment type="caution">
    <text evidence="2">The sequence shown here is derived from an EMBL/GenBank/DDBJ whole genome shotgun (WGS) entry which is preliminary data.</text>
</comment>
<keyword evidence="1" id="KW-0812">Transmembrane</keyword>
<accession>A0A4S9Y3S7</accession>
<evidence type="ECO:0000313" key="2">
    <source>
        <dbReference type="EMBL" id="THZ87548.1"/>
    </source>
</evidence>
<evidence type="ECO:0000256" key="1">
    <source>
        <dbReference type="SAM" id="Phobius"/>
    </source>
</evidence>
<reference evidence="2 3" key="1">
    <citation type="submission" date="2018-10" db="EMBL/GenBank/DDBJ databases">
        <title>Fifty Aureobasidium pullulans genomes reveal a recombining polyextremotolerant generalist.</title>
        <authorList>
            <person name="Gostincar C."/>
            <person name="Turk M."/>
            <person name="Zajc J."/>
            <person name="Gunde-Cimerman N."/>
        </authorList>
    </citation>
    <scope>NUCLEOTIDE SEQUENCE [LARGE SCALE GENOMIC DNA]</scope>
    <source>
        <strain evidence="2 3">EXF-3403</strain>
    </source>
</reference>
<name>A0A4S9Y3S7_AURPU</name>